<dbReference type="GO" id="GO:0005524">
    <property type="term" value="F:ATP binding"/>
    <property type="evidence" value="ECO:0007669"/>
    <property type="project" value="UniProtKB-UniRule"/>
</dbReference>
<comment type="similarity">
    <text evidence="1 5">Belongs to the CoaE family.</text>
</comment>
<evidence type="ECO:0000313" key="7">
    <source>
        <dbReference type="EMBL" id="MBO8468852.1"/>
    </source>
</evidence>
<comment type="caution">
    <text evidence="7">The sequence shown here is derived from an EMBL/GenBank/DDBJ whole genome shotgun (WGS) entry which is preliminary data.</text>
</comment>
<organism evidence="7 8">
    <name type="scientific">Candidatus Ornithospirochaeta stercoravium</name>
    <dbReference type="NCBI Taxonomy" id="2840897"/>
    <lineage>
        <taxon>Bacteria</taxon>
        <taxon>Pseudomonadati</taxon>
        <taxon>Spirochaetota</taxon>
        <taxon>Spirochaetia</taxon>
        <taxon>Spirochaetales</taxon>
        <taxon>Spirochaetaceae</taxon>
        <taxon>Spirochaetaceae incertae sedis</taxon>
        <taxon>Candidatus Ornithospirochaeta</taxon>
    </lineage>
</organism>
<dbReference type="PANTHER" id="PTHR10695">
    <property type="entry name" value="DEPHOSPHO-COA KINASE-RELATED"/>
    <property type="match status" value="1"/>
</dbReference>
<comment type="function">
    <text evidence="5">Catalyzes the phosphorylation of the 3'-hydroxyl group of dephosphocoenzyme A to form coenzyme A.</text>
</comment>
<dbReference type="AlphaFoldDB" id="A0A9D9IAK3"/>
<dbReference type="InterPro" id="IPR001977">
    <property type="entry name" value="Depp_CoAkinase"/>
</dbReference>
<reference evidence="7" key="2">
    <citation type="journal article" date="2021" name="PeerJ">
        <title>Extensive microbial diversity within the chicken gut microbiome revealed by metagenomics and culture.</title>
        <authorList>
            <person name="Gilroy R."/>
            <person name="Ravi A."/>
            <person name="Getino M."/>
            <person name="Pursley I."/>
            <person name="Horton D.L."/>
            <person name="Alikhan N.F."/>
            <person name="Baker D."/>
            <person name="Gharbi K."/>
            <person name="Hall N."/>
            <person name="Watson M."/>
            <person name="Adriaenssens E.M."/>
            <person name="Foster-Nyarko E."/>
            <person name="Jarju S."/>
            <person name="Secka A."/>
            <person name="Antonio M."/>
            <person name="Oren A."/>
            <person name="Chaudhuri R.R."/>
            <person name="La Ragione R."/>
            <person name="Hildebrand F."/>
            <person name="Pallen M.J."/>
        </authorList>
    </citation>
    <scope>NUCLEOTIDE SEQUENCE</scope>
    <source>
        <strain evidence="7">14700</strain>
    </source>
</reference>
<reference evidence="7" key="1">
    <citation type="submission" date="2020-10" db="EMBL/GenBank/DDBJ databases">
        <authorList>
            <person name="Gilroy R."/>
        </authorList>
    </citation>
    <scope>NUCLEOTIDE SEQUENCE</scope>
    <source>
        <strain evidence="7">14700</strain>
    </source>
</reference>
<evidence type="ECO:0000256" key="3">
    <source>
        <dbReference type="ARBA" id="ARBA00022840"/>
    </source>
</evidence>
<dbReference type="Gene3D" id="3.40.50.300">
    <property type="entry name" value="P-loop containing nucleotide triphosphate hydrolases"/>
    <property type="match status" value="1"/>
</dbReference>
<feature type="binding site" evidence="5">
    <location>
        <begin position="10"/>
        <end position="15"/>
    </location>
    <ligand>
        <name>ATP</name>
        <dbReference type="ChEBI" id="CHEBI:30616"/>
    </ligand>
</feature>
<keyword evidence="5 7" id="KW-0418">Kinase</keyword>
<name>A0A9D9IAK3_9SPIO</name>
<keyword evidence="3 5" id="KW-0067">ATP-binding</keyword>
<sequence>MIIGLTGKSCAGKDAVAALLDKKRFEVIDVDKLGHDALAMNKDKLVEAFGDGIIAQDGSVDRKILGPLVFSDPDKLGTLNSITHPWMHDEAMRRAEEAEREGKDAVINAALLESMGFVESCDRIILVVAGYETRLKRALQRDSGMTEEKFRDRTMAQNDVGLSLFDSGRPVFTIINDEGFDSLSRQVMFLCDRL</sequence>
<comment type="subcellular location">
    <subcellularLocation>
        <location evidence="5">Cytoplasm</location>
    </subcellularLocation>
</comment>
<evidence type="ECO:0000256" key="5">
    <source>
        <dbReference type="HAMAP-Rule" id="MF_00376"/>
    </source>
</evidence>
<dbReference type="NCBIfam" id="TIGR00152">
    <property type="entry name" value="dephospho-CoA kinase"/>
    <property type="match status" value="1"/>
</dbReference>
<proteinExistence type="inferred from homology"/>
<keyword evidence="4 5" id="KW-0173">Coenzyme A biosynthesis</keyword>
<dbReference type="GO" id="GO:0004140">
    <property type="term" value="F:dephospho-CoA kinase activity"/>
    <property type="evidence" value="ECO:0007669"/>
    <property type="project" value="UniProtKB-UniRule"/>
</dbReference>
<dbReference type="SUPFAM" id="SSF52540">
    <property type="entry name" value="P-loop containing nucleoside triphosphate hydrolases"/>
    <property type="match status" value="1"/>
</dbReference>
<dbReference type="EC" id="2.7.1.24" evidence="5 6"/>
<dbReference type="CDD" id="cd02022">
    <property type="entry name" value="DPCK"/>
    <property type="match status" value="1"/>
</dbReference>
<comment type="pathway">
    <text evidence="5">Cofactor biosynthesis; coenzyme A biosynthesis; CoA from (R)-pantothenate: step 5/5.</text>
</comment>
<protein>
    <recommendedName>
        <fullName evidence="5 6">Dephospho-CoA kinase</fullName>
        <ecNumber evidence="5 6">2.7.1.24</ecNumber>
    </recommendedName>
    <alternativeName>
        <fullName evidence="5">Dephosphocoenzyme A kinase</fullName>
    </alternativeName>
</protein>
<evidence type="ECO:0000256" key="6">
    <source>
        <dbReference type="NCBIfam" id="TIGR00152"/>
    </source>
</evidence>
<keyword evidence="5 7" id="KW-0808">Transferase</keyword>
<keyword evidence="2 5" id="KW-0547">Nucleotide-binding</keyword>
<evidence type="ECO:0000256" key="4">
    <source>
        <dbReference type="ARBA" id="ARBA00022993"/>
    </source>
</evidence>
<keyword evidence="5" id="KW-0963">Cytoplasm</keyword>
<evidence type="ECO:0000313" key="8">
    <source>
        <dbReference type="Proteomes" id="UP000810292"/>
    </source>
</evidence>
<gene>
    <name evidence="5 7" type="primary">coaE</name>
    <name evidence="7" type="ORF">IAA72_03600</name>
</gene>
<evidence type="ECO:0000256" key="1">
    <source>
        <dbReference type="ARBA" id="ARBA00009018"/>
    </source>
</evidence>
<dbReference type="Proteomes" id="UP000810292">
    <property type="component" value="Unassembled WGS sequence"/>
</dbReference>
<dbReference type="PROSITE" id="PS51219">
    <property type="entry name" value="DPCK"/>
    <property type="match status" value="1"/>
</dbReference>
<evidence type="ECO:0000256" key="2">
    <source>
        <dbReference type="ARBA" id="ARBA00022741"/>
    </source>
</evidence>
<dbReference type="HAMAP" id="MF_00376">
    <property type="entry name" value="Dephospho_CoA_kinase"/>
    <property type="match status" value="1"/>
</dbReference>
<dbReference type="GO" id="GO:0015937">
    <property type="term" value="P:coenzyme A biosynthetic process"/>
    <property type="evidence" value="ECO:0007669"/>
    <property type="project" value="UniProtKB-UniRule"/>
</dbReference>
<accession>A0A9D9IAK3</accession>
<dbReference type="PANTHER" id="PTHR10695:SF46">
    <property type="entry name" value="BIFUNCTIONAL COENZYME A SYNTHASE-RELATED"/>
    <property type="match status" value="1"/>
</dbReference>
<dbReference type="InterPro" id="IPR027417">
    <property type="entry name" value="P-loop_NTPase"/>
</dbReference>
<dbReference type="EMBL" id="JADIMF010000057">
    <property type="protein sequence ID" value="MBO8468852.1"/>
    <property type="molecule type" value="Genomic_DNA"/>
</dbReference>
<dbReference type="GO" id="GO:0005737">
    <property type="term" value="C:cytoplasm"/>
    <property type="evidence" value="ECO:0007669"/>
    <property type="project" value="UniProtKB-SubCell"/>
</dbReference>
<comment type="catalytic activity">
    <reaction evidence="5">
        <text>3'-dephospho-CoA + ATP = ADP + CoA + H(+)</text>
        <dbReference type="Rhea" id="RHEA:18245"/>
        <dbReference type="ChEBI" id="CHEBI:15378"/>
        <dbReference type="ChEBI" id="CHEBI:30616"/>
        <dbReference type="ChEBI" id="CHEBI:57287"/>
        <dbReference type="ChEBI" id="CHEBI:57328"/>
        <dbReference type="ChEBI" id="CHEBI:456216"/>
        <dbReference type="EC" id="2.7.1.24"/>
    </reaction>
</comment>
<dbReference type="Pfam" id="PF01121">
    <property type="entry name" value="CoaE"/>
    <property type="match status" value="1"/>
</dbReference>